<sequence>MKIALHQLYFQ</sequence>
<organism evidence="1 2">
    <name type="scientific">Rattus norvegicus</name>
    <name type="common">Rat</name>
    <dbReference type="NCBI Taxonomy" id="10116"/>
    <lineage>
        <taxon>Eukaryota</taxon>
        <taxon>Metazoa</taxon>
        <taxon>Chordata</taxon>
        <taxon>Craniata</taxon>
        <taxon>Vertebrata</taxon>
        <taxon>Euteleostomi</taxon>
        <taxon>Mammalia</taxon>
        <taxon>Eutheria</taxon>
        <taxon>Euarchontoglires</taxon>
        <taxon>Glires</taxon>
        <taxon>Rodentia</taxon>
        <taxon>Myomorpha</taxon>
        <taxon>Muroidea</taxon>
        <taxon>Muridae</taxon>
        <taxon>Murinae</taxon>
        <taxon>Rattus</taxon>
    </lineage>
</organism>
<reference evidence="1 2" key="1">
    <citation type="submission" date="2005-09" db="EMBL/GenBank/DDBJ databases">
        <authorList>
            <person name="Mural R.J."/>
            <person name="Li P.W."/>
            <person name="Adams M.D."/>
            <person name="Amanatides P.G."/>
            <person name="Baden-Tillson H."/>
            <person name="Barnstead M."/>
            <person name="Chin S.H."/>
            <person name="Dew I."/>
            <person name="Evans C.A."/>
            <person name="Ferriera S."/>
            <person name="Flanigan M."/>
            <person name="Fosler C."/>
            <person name="Glodek A."/>
            <person name="Gu Z."/>
            <person name="Holt R.A."/>
            <person name="Jennings D."/>
            <person name="Kraft C.L."/>
            <person name="Lu F."/>
            <person name="Nguyen T."/>
            <person name="Nusskern D.R."/>
            <person name="Pfannkoch C.M."/>
            <person name="Sitter C."/>
            <person name="Sutton G.G."/>
            <person name="Venter J.C."/>
            <person name="Wang Z."/>
            <person name="Woodage T."/>
            <person name="Zheng X.H."/>
            <person name="Zhong F."/>
        </authorList>
    </citation>
    <scope>NUCLEOTIDE SEQUENCE [LARGE SCALE GENOMIC DNA]</scope>
    <source>
        <strain>BN</strain>
        <strain evidence="2">Sprague-Dawley</strain>
    </source>
</reference>
<name>A6IFZ7_RAT</name>
<evidence type="ECO:0000313" key="1">
    <source>
        <dbReference type="EMBL" id="EDM16901.1"/>
    </source>
</evidence>
<dbReference type="EMBL" id="CH473960">
    <property type="protein sequence ID" value="EDM16901.1"/>
    <property type="molecule type" value="Genomic_DNA"/>
</dbReference>
<proteinExistence type="predicted"/>
<gene>
    <name evidence="1" type="ORF">rCG_48975</name>
</gene>
<dbReference type="Proteomes" id="UP000234681">
    <property type="component" value="Chromosome 7"/>
</dbReference>
<evidence type="ECO:0000313" key="2">
    <source>
        <dbReference type="Proteomes" id="UP000234681"/>
    </source>
</evidence>
<protein>
    <submittedName>
        <fullName evidence="1">RCG48975</fullName>
    </submittedName>
</protein>
<accession>A6IFZ7</accession>